<sequence>MAPRNKNKDPEPFPPTKRRGRPKKTQPQPRPAEADPAVPEADPADYPFTVSANAQDLLEIPIDDWTPATDAEIAKVRGSRVYTPKAEAAGMRTHTYDFQDMSRHTTVDWWQNSWDYKEPEVLPNDDVDKAMLAKMQTPNGCFKGQTVVSNTTSKSRGYDTCAALACFDTVPAYLTYLDTHAARFFSKLTQYRERQYDSPGASADYAGLPKYLNDRGQYAGVHRVLQAVSEMEGPRELLVRNGDTNRAFQPINQRHHAHMEATILANALVALMFTSAGLDSEEKRYTRIEGEEGMKPPYHYGYHANDWLGMIVAGFYSFHIRRTRSNNQKIDGQASTAAVKAVGRIMPENMTGIVSAEQGESVAHSVAVQKSMAYREELQNLPSVGKLDPRDMGSRMRRIDNRIAWFVNAGRSVKKMTARSIALNKNKATAPKLAQVPPLDQKTLDIILKNVSRIHGKREQITVDKDSAEAVAELVCKRDGGMQSFLAAQQGVADRLTQKMEDTRAMSRDEAKEEVEEVMRHSWAIGKMSSSSAVETVDFPIVLEAFGLDPTKPQPENLVLNPVGNPDFKVLHHQLVDAYLMREKEKSIIGGALLAADVGTGKTISVFTLMVLEYMEIRKKAEAGEPFEARPTLMIVPAGLIGQTFNECDTFFGGMIDVKCHYGVATQFKGTRQIATLDDQRWEEEAAYAFDPNTVTTDPKNCLKMFLNTYSTTLSRYATGKRILIQKGDLPPDDVLVYEDLATRRKKRTFAALEEELGEDEMTQQELMTQAMEEMEEQGYDPDDKAQKKKRTRATYTHLTLRFCAHEGAMFSRVICDEAHVIRNQNSVIARMVGLFPRKHTILMTATPTINRLGDIVGLMHQIYQTSSLPMPEDFYNDSALEPEYDISTIEHSADQNEMSDTRDAVREYVKTTNNKPWALLPGAQSEISSGDLSSGRSDKVYAAATACFVVRRSMRDGVEYTVPPAEEGIAYPGQDIPPCTVITEELSMKGFDGEEDAELLRFITNKLWKKINTAGGGDGPVLPELGTMHSGDKSKDGRVNMNVHRHMLLNAFDLRTQEVFTNEDKLSGSVTVDLIERAVRTNTGPPSTLASSRKGKSKASKDKAPTLGVEQVDHLRSLDPDGGLNYICQIPHVASR</sequence>
<dbReference type="PROSITE" id="PS51192">
    <property type="entry name" value="HELICASE_ATP_BIND_1"/>
    <property type="match status" value="1"/>
</dbReference>
<reference evidence="6 7" key="1">
    <citation type="submission" date="2023-01" db="EMBL/GenBank/DDBJ databases">
        <title>Analysis of 21 Apiospora genomes using comparative genomics revels a genus with tremendous synthesis potential of carbohydrate active enzymes and secondary metabolites.</title>
        <authorList>
            <person name="Sorensen T."/>
        </authorList>
    </citation>
    <scope>NUCLEOTIDE SEQUENCE [LARGE SCALE GENOMIC DNA]</scope>
    <source>
        <strain evidence="6 7">CBS 83171</strain>
    </source>
</reference>
<dbReference type="InterPro" id="IPR014001">
    <property type="entry name" value="Helicase_ATP-bd"/>
</dbReference>
<feature type="compositionally biased region" description="Basic and acidic residues" evidence="4">
    <location>
        <begin position="1"/>
        <end position="11"/>
    </location>
</feature>
<dbReference type="Proteomes" id="UP001446871">
    <property type="component" value="Unassembled WGS sequence"/>
</dbReference>
<feature type="compositionally biased region" description="Polar residues" evidence="4">
    <location>
        <begin position="1081"/>
        <end position="1090"/>
    </location>
</feature>
<evidence type="ECO:0000256" key="4">
    <source>
        <dbReference type="SAM" id="MobiDB-lite"/>
    </source>
</evidence>
<evidence type="ECO:0000256" key="3">
    <source>
        <dbReference type="ARBA" id="ARBA00022840"/>
    </source>
</evidence>
<feature type="compositionally biased region" description="Low complexity" evidence="4">
    <location>
        <begin position="34"/>
        <end position="45"/>
    </location>
</feature>
<feature type="region of interest" description="Disordered" evidence="4">
    <location>
        <begin position="1079"/>
        <end position="1110"/>
    </location>
</feature>
<evidence type="ECO:0000256" key="2">
    <source>
        <dbReference type="ARBA" id="ARBA00022801"/>
    </source>
</evidence>
<keyword evidence="3" id="KW-0067">ATP-binding</keyword>
<evidence type="ECO:0000313" key="7">
    <source>
        <dbReference type="Proteomes" id="UP001446871"/>
    </source>
</evidence>
<gene>
    <name evidence="6" type="ORF">PG996_007770</name>
</gene>
<dbReference type="Gene3D" id="3.40.50.10810">
    <property type="entry name" value="Tandem AAA-ATPase domain"/>
    <property type="match status" value="2"/>
</dbReference>
<accession>A0ABR1UW22</accession>
<name>A0ABR1UW22_9PEZI</name>
<evidence type="ECO:0000259" key="5">
    <source>
        <dbReference type="PROSITE" id="PS51192"/>
    </source>
</evidence>
<organism evidence="6 7">
    <name type="scientific">Apiospora saccharicola</name>
    <dbReference type="NCBI Taxonomy" id="335842"/>
    <lineage>
        <taxon>Eukaryota</taxon>
        <taxon>Fungi</taxon>
        <taxon>Dikarya</taxon>
        <taxon>Ascomycota</taxon>
        <taxon>Pezizomycotina</taxon>
        <taxon>Sordariomycetes</taxon>
        <taxon>Xylariomycetidae</taxon>
        <taxon>Amphisphaeriales</taxon>
        <taxon>Apiosporaceae</taxon>
        <taxon>Apiospora</taxon>
    </lineage>
</organism>
<dbReference type="InterPro" id="IPR000330">
    <property type="entry name" value="SNF2_N"/>
</dbReference>
<dbReference type="Pfam" id="PF00176">
    <property type="entry name" value="SNF2-rel_dom"/>
    <property type="match status" value="1"/>
</dbReference>
<feature type="domain" description="Helicase ATP-binding" evidence="5">
    <location>
        <begin position="766"/>
        <end position="866"/>
    </location>
</feature>
<evidence type="ECO:0000256" key="1">
    <source>
        <dbReference type="ARBA" id="ARBA00022741"/>
    </source>
</evidence>
<dbReference type="PANTHER" id="PTHR45626">
    <property type="entry name" value="TRANSCRIPTION TERMINATION FACTOR 2-RELATED"/>
    <property type="match status" value="1"/>
</dbReference>
<protein>
    <recommendedName>
        <fullName evidence="5">Helicase ATP-binding domain-containing protein</fullName>
    </recommendedName>
</protein>
<comment type="caution">
    <text evidence="6">The sequence shown here is derived from an EMBL/GenBank/DDBJ whole genome shotgun (WGS) entry which is preliminary data.</text>
</comment>
<keyword evidence="1" id="KW-0547">Nucleotide-binding</keyword>
<feature type="region of interest" description="Disordered" evidence="4">
    <location>
        <begin position="1"/>
        <end position="47"/>
    </location>
</feature>
<dbReference type="SUPFAM" id="SSF52540">
    <property type="entry name" value="P-loop containing nucleoside triphosphate hydrolases"/>
    <property type="match status" value="1"/>
</dbReference>
<proteinExistence type="predicted"/>
<dbReference type="InterPro" id="IPR050628">
    <property type="entry name" value="SNF2_RAD54_helicase_TF"/>
</dbReference>
<dbReference type="SMART" id="SM00487">
    <property type="entry name" value="DEXDc"/>
    <property type="match status" value="1"/>
</dbReference>
<keyword evidence="2" id="KW-0378">Hydrolase</keyword>
<keyword evidence="7" id="KW-1185">Reference proteome</keyword>
<dbReference type="InterPro" id="IPR027417">
    <property type="entry name" value="P-loop_NTPase"/>
</dbReference>
<evidence type="ECO:0000313" key="6">
    <source>
        <dbReference type="EMBL" id="KAK8063118.1"/>
    </source>
</evidence>
<dbReference type="EMBL" id="JAQQWM010000005">
    <property type="protein sequence ID" value="KAK8063118.1"/>
    <property type="molecule type" value="Genomic_DNA"/>
</dbReference>
<dbReference type="InterPro" id="IPR038718">
    <property type="entry name" value="SNF2-like_sf"/>
</dbReference>